<dbReference type="InterPro" id="IPR025662">
    <property type="entry name" value="Sigma_54_int_dom_ATP-bd_1"/>
</dbReference>
<feature type="domain" description="Sigma-54 factor interaction" evidence="6">
    <location>
        <begin position="18"/>
        <end position="246"/>
    </location>
</feature>
<evidence type="ECO:0000256" key="5">
    <source>
        <dbReference type="ARBA" id="ARBA00023163"/>
    </source>
</evidence>
<dbReference type="Gene3D" id="1.10.10.60">
    <property type="entry name" value="Homeodomain-like"/>
    <property type="match status" value="1"/>
</dbReference>
<keyword evidence="2" id="KW-0067">ATP-binding</keyword>
<dbReference type="GO" id="GO:0043565">
    <property type="term" value="F:sequence-specific DNA binding"/>
    <property type="evidence" value="ECO:0007669"/>
    <property type="project" value="InterPro"/>
</dbReference>
<keyword evidence="4" id="KW-0238">DNA-binding</keyword>
<reference evidence="7" key="1">
    <citation type="submission" date="2018-06" db="EMBL/GenBank/DDBJ databases">
        <authorList>
            <person name="Zhirakovskaya E."/>
        </authorList>
    </citation>
    <scope>NUCLEOTIDE SEQUENCE</scope>
</reference>
<dbReference type="EMBL" id="UOFE01000023">
    <property type="protein sequence ID" value="VAW51968.1"/>
    <property type="molecule type" value="Genomic_DNA"/>
</dbReference>
<dbReference type="InterPro" id="IPR002078">
    <property type="entry name" value="Sigma_54_int"/>
</dbReference>
<evidence type="ECO:0000256" key="3">
    <source>
        <dbReference type="ARBA" id="ARBA00023015"/>
    </source>
</evidence>
<dbReference type="InterPro" id="IPR027417">
    <property type="entry name" value="P-loop_NTPase"/>
</dbReference>
<keyword evidence="7" id="KW-0969">Cilium</keyword>
<dbReference type="PROSITE" id="PS00688">
    <property type="entry name" value="SIGMA54_INTERACT_3"/>
    <property type="match status" value="1"/>
</dbReference>
<dbReference type="InterPro" id="IPR058031">
    <property type="entry name" value="AAA_lid_NorR"/>
</dbReference>
<dbReference type="InterPro" id="IPR003593">
    <property type="entry name" value="AAA+_ATPase"/>
</dbReference>
<dbReference type="Gene3D" id="1.10.8.60">
    <property type="match status" value="1"/>
</dbReference>
<accession>A0A3B0W7T8</accession>
<dbReference type="AlphaFoldDB" id="A0A3B0W7T8"/>
<keyword evidence="7" id="KW-0282">Flagellum</keyword>
<organism evidence="7">
    <name type="scientific">hydrothermal vent metagenome</name>
    <dbReference type="NCBI Taxonomy" id="652676"/>
    <lineage>
        <taxon>unclassified sequences</taxon>
        <taxon>metagenomes</taxon>
        <taxon>ecological metagenomes</taxon>
    </lineage>
</organism>
<dbReference type="InterPro" id="IPR025944">
    <property type="entry name" value="Sigma_54_int_dom_CS"/>
</dbReference>
<evidence type="ECO:0000256" key="4">
    <source>
        <dbReference type="ARBA" id="ARBA00023125"/>
    </source>
</evidence>
<keyword evidence="3" id="KW-0805">Transcription regulation</keyword>
<dbReference type="InterPro" id="IPR002197">
    <property type="entry name" value="HTH_Fis"/>
</dbReference>
<dbReference type="InterPro" id="IPR009057">
    <property type="entry name" value="Homeodomain-like_sf"/>
</dbReference>
<dbReference type="Gene3D" id="3.40.50.300">
    <property type="entry name" value="P-loop containing nucleotide triphosphate hydrolases"/>
    <property type="match status" value="1"/>
</dbReference>
<dbReference type="InterPro" id="IPR025943">
    <property type="entry name" value="Sigma_54_int_dom_ATP-bd_2"/>
</dbReference>
<keyword evidence="5" id="KW-0804">Transcription</keyword>
<keyword evidence="7" id="KW-0966">Cell projection</keyword>
<proteinExistence type="predicted"/>
<dbReference type="GO" id="GO:0005524">
    <property type="term" value="F:ATP binding"/>
    <property type="evidence" value="ECO:0007669"/>
    <property type="project" value="UniProtKB-KW"/>
</dbReference>
<dbReference type="Pfam" id="PF00158">
    <property type="entry name" value="Sigma54_activat"/>
    <property type="match status" value="1"/>
</dbReference>
<dbReference type="SUPFAM" id="SSF46689">
    <property type="entry name" value="Homeodomain-like"/>
    <property type="match status" value="1"/>
</dbReference>
<keyword evidence="1" id="KW-0547">Nucleotide-binding</keyword>
<dbReference type="CDD" id="cd00009">
    <property type="entry name" value="AAA"/>
    <property type="match status" value="1"/>
</dbReference>
<dbReference type="GO" id="GO:0006355">
    <property type="term" value="P:regulation of DNA-templated transcription"/>
    <property type="evidence" value="ECO:0007669"/>
    <property type="project" value="InterPro"/>
</dbReference>
<dbReference type="PROSITE" id="PS00676">
    <property type="entry name" value="SIGMA54_INTERACT_2"/>
    <property type="match status" value="1"/>
</dbReference>
<dbReference type="PROSITE" id="PS50045">
    <property type="entry name" value="SIGMA54_INTERACT_4"/>
    <property type="match status" value="1"/>
</dbReference>
<dbReference type="FunFam" id="3.40.50.300:FF:000006">
    <property type="entry name" value="DNA-binding transcriptional regulator NtrC"/>
    <property type="match status" value="1"/>
</dbReference>
<name>A0A3B0W7T8_9ZZZZ</name>
<dbReference type="PANTHER" id="PTHR32071">
    <property type="entry name" value="TRANSCRIPTIONAL REGULATORY PROTEIN"/>
    <property type="match status" value="1"/>
</dbReference>
<sequence length="365" mass="40650">MKETIQKLARNNILFRSLVGKSQAMVKIQNDIKLVASSDANVLILGESGTGKEVVARNIHYFSTRRKNSFVPVNCGAIPPELLESELFGHEKGAFTGAIASRLGRFSMADGGTLFLDEIGEMTMAMQVKLLRVLEERVFERVGGTATIKVDVRIVAATNRNLEAMVKEGTFREDLYFRLDVFPIRLPALRQRIDDLPLLIKELIARLENTKGSSVRFTKNAIIAMSKHSWPGNIRELANTIERMSIKHPNNLVNEDDLPEKIKACALTENVGLKLEDLDDRSVQAVCSTPDVSHATQINIPSEGFDLKTYMSNIEVKIIQDALDNTDGVISHAAKTLGLRRTTLAEKMRKYHIDKSHDHVNVSAC</sequence>
<protein>
    <submittedName>
        <fullName evidence="7">Flagellar regulatory protein FleQ</fullName>
    </submittedName>
</protein>
<dbReference type="SMART" id="SM00382">
    <property type="entry name" value="AAA"/>
    <property type="match status" value="1"/>
</dbReference>
<dbReference type="Pfam" id="PF25601">
    <property type="entry name" value="AAA_lid_14"/>
    <property type="match status" value="1"/>
</dbReference>
<dbReference type="PANTHER" id="PTHR32071:SF117">
    <property type="entry name" value="PTS-DEPENDENT DIHYDROXYACETONE KINASE OPERON REGULATORY PROTEIN-RELATED"/>
    <property type="match status" value="1"/>
</dbReference>
<dbReference type="PROSITE" id="PS00675">
    <property type="entry name" value="SIGMA54_INTERACT_1"/>
    <property type="match status" value="1"/>
</dbReference>
<gene>
    <name evidence="7" type="ORF">MNBD_GAMMA05-2024</name>
</gene>
<dbReference type="Pfam" id="PF02954">
    <property type="entry name" value="HTH_8"/>
    <property type="match status" value="1"/>
</dbReference>
<evidence type="ECO:0000256" key="2">
    <source>
        <dbReference type="ARBA" id="ARBA00022840"/>
    </source>
</evidence>
<evidence type="ECO:0000256" key="1">
    <source>
        <dbReference type="ARBA" id="ARBA00022741"/>
    </source>
</evidence>
<dbReference type="SUPFAM" id="SSF52540">
    <property type="entry name" value="P-loop containing nucleoside triphosphate hydrolases"/>
    <property type="match status" value="1"/>
</dbReference>
<evidence type="ECO:0000259" key="6">
    <source>
        <dbReference type="PROSITE" id="PS50045"/>
    </source>
</evidence>
<dbReference type="PRINTS" id="PR01590">
    <property type="entry name" value="HTHFIS"/>
</dbReference>
<evidence type="ECO:0000313" key="7">
    <source>
        <dbReference type="EMBL" id="VAW51968.1"/>
    </source>
</evidence>